<evidence type="ECO:0000256" key="4">
    <source>
        <dbReference type="ARBA" id="ARBA00022989"/>
    </source>
</evidence>
<evidence type="ECO:0000256" key="7">
    <source>
        <dbReference type="ARBA" id="ARBA00023214"/>
    </source>
</evidence>
<evidence type="ECO:0000256" key="8">
    <source>
        <dbReference type="PROSITE-ProRule" id="PRU00703"/>
    </source>
</evidence>
<feature type="transmembrane region" description="Helical" evidence="9">
    <location>
        <begin position="322"/>
        <end position="342"/>
    </location>
</feature>
<dbReference type="PANTHER" id="PTHR45711:SF6">
    <property type="entry name" value="CHLORIDE CHANNEL PROTEIN"/>
    <property type="match status" value="1"/>
</dbReference>
<name>A0A7S1B064_NOCSC</name>
<evidence type="ECO:0000256" key="5">
    <source>
        <dbReference type="ARBA" id="ARBA00023065"/>
    </source>
</evidence>
<evidence type="ECO:0000313" key="11">
    <source>
        <dbReference type="EMBL" id="CAD8870679.1"/>
    </source>
</evidence>
<dbReference type="InterPro" id="IPR001807">
    <property type="entry name" value="ClC"/>
</dbReference>
<dbReference type="SUPFAM" id="SSF81340">
    <property type="entry name" value="Clc chloride channel"/>
    <property type="match status" value="1"/>
</dbReference>
<dbReference type="AlphaFoldDB" id="A0A7S1B064"/>
<feature type="transmembrane region" description="Helical" evidence="9">
    <location>
        <begin position="147"/>
        <end position="167"/>
    </location>
</feature>
<keyword evidence="6 9" id="KW-0472">Membrane</keyword>
<comment type="caution">
    <text evidence="9">Lacks conserved residue(s) required for the propagation of feature annotation.</text>
</comment>
<protein>
    <recommendedName>
        <fullName evidence="9">Chloride channel protein</fullName>
    </recommendedName>
</protein>
<dbReference type="PRINTS" id="PR00762">
    <property type="entry name" value="CLCHANNEL"/>
</dbReference>
<keyword evidence="7 9" id="KW-0868">Chloride</keyword>
<evidence type="ECO:0000256" key="1">
    <source>
        <dbReference type="ARBA" id="ARBA00004141"/>
    </source>
</evidence>
<sequence>MGEDDKRKMSMELKRAQIVQEMESKKKLVKKSSLSEWQVYKAVSWRKDAAKDYRDHTSTVIESKSFCTKLWAEAVTWIIPATIGFLTALVGSIIEVVVEVFSDWRFGFCTKAPYLKSIDACGGGNFHYWNSSSNGTIPIDEWDLKGWLLYVVISVTFGLLASAVVWYEPTSRGSGIPEVKTILGGFVMPNVLSAKTLIMKFIGLMFSVSAGLALGKEGPLVHVACCWSNILANFSSRYKHNESQRRHLISTGAAAGVATAFGAPIGGVLFSYEEVSSMFPQRTMIRSFFASVVAAVTLWQLDATGTGRLTMFQVQLNSPAHAIEYLVFIMLGVVGGVLGAMFCWGNIEFNRGAGIRKTPTRDVFFIILFTSISSYPLLWTSKLSSPTINILFQDCTTLDPDNLERMRTLCDGQEPALGGMLCVELLCSCFIRLIQMTFTFGCAVPCGLFVPSLYTGACFGRVVGIAMKVFATATNNVLLDAAVVNPGIYAMVGAAAVLGGVCRVTISLVVICLELTGGSQIIPAFMLALLISKWVGDLFTGGIYDMCIELRGYPFLHEEDDVTFNTRACDIMDTELVCITLNPGTITELQKELRGHEFSVFPVVSSLDDHKFHGILQKDELLEYLDEYVQANSAISADQVKVSFDPDVNDSNTLSLADQMDPLMLSIVPDTPLAQLHNIFRGLGVKLVVVLRFGQLIGMITKKSFVHSFHHGHIGHIGHDPVLQVGSRAHAQEASGNDLEAALLGGNEGSL</sequence>
<dbReference type="PANTHER" id="PTHR45711">
    <property type="entry name" value="CHLORIDE CHANNEL PROTEIN"/>
    <property type="match status" value="1"/>
</dbReference>
<keyword evidence="4 9" id="KW-1133">Transmembrane helix</keyword>
<dbReference type="InterPro" id="IPR000644">
    <property type="entry name" value="CBS_dom"/>
</dbReference>
<organism evidence="11">
    <name type="scientific">Noctiluca scintillans</name>
    <name type="common">Sea sparkle</name>
    <name type="synonym">Red tide dinoflagellate</name>
    <dbReference type="NCBI Taxonomy" id="2966"/>
    <lineage>
        <taxon>Eukaryota</taxon>
        <taxon>Sar</taxon>
        <taxon>Alveolata</taxon>
        <taxon>Dinophyceae</taxon>
        <taxon>Noctilucales</taxon>
        <taxon>Noctilucaceae</taxon>
        <taxon>Noctiluca</taxon>
    </lineage>
</organism>
<dbReference type="SUPFAM" id="SSF54631">
    <property type="entry name" value="CBS-domain pair"/>
    <property type="match status" value="1"/>
</dbReference>
<feature type="transmembrane region" description="Helical" evidence="9">
    <location>
        <begin position="248"/>
        <end position="272"/>
    </location>
</feature>
<keyword evidence="8" id="KW-0129">CBS domain</keyword>
<dbReference type="Pfam" id="PF00571">
    <property type="entry name" value="CBS"/>
    <property type="match status" value="2"/>
</dbReference>
<evidence type="ECO:0000256" key="6">
    <source>
        <dbReference type="ARBA" id="ARBA00023136"/>
    </source>
</evidence>
<dbReference type="InterPro" id="IPR046342">
    <property type="entry name" value="CBS_dom_sf"/>
</dbReference>
<keyword evidence="2 9" id="KW-0813">Transport</keyword>
<evidence type="ECO:0000256" key="2">
    <source>
        <dbReference type="ARBA" id="ARBA00022448"/>
    </source>
</evidence>
<dbReference type="InterPro" id="IPR014743">
    <property type="entry name" value="Cl-channel_core"/>
</dbReference>
<reference evidence="11" key="1">
    <citation type="submission" date="2021-01" db="EMBL/GenBank/DDBJ databases">
        <authorList>
            <person name="Corre E."/>
            <person name="Pelletier E."/>
            <person name="Niang G."/>
            <person name="Scheremetjew M."/>
            <person name="Finn R."/>
            <person name="Kale V."/>
            <person name="Holt S."/>
            <person name="Cochrane G."/>
            <person name="Meng A."/>
            <person name="Brown T."/>
            <person name="Cohen L."/>
        </authorList>
    </citation>
    <scope>NUCLEOTIDE SEQUENCE</scope>
</reference>
<accession>A0A7S1B064</accession>
<dbReference type="EMBL" id="HBFQ01063605">
    <property type="protein sequence ID" value="CAD8870679.1"/>
    <property type="molecule type" value="Transcribed_RNA"/>
</dbReference>
<evidence type="ECO:0000256" key="3">
    <source>
        <dbReference type="ARBA" id="ARBA00022692"/>
    </source>
</evidence>
<dbReference type="Gene3D" id="1.10.3080.10">
    <property type="entry name" value="Clc chloride channel"/>
    <property type="match status" value="1"/>
</dbReference>
<feature type="domain" description="CBS" evidence="10">
    <location>
        <begin position="572"/>
        <end position="635"/>
    </location>
</feature>
<gene>
    <name evidence="11" type="ORF">NSCI0253_LOCUS45036</name>
</gene>
<proteinExistence type="inferred from homology"/>
<comment type="subcellular location">
    <subcellularLocation>
        <location evidence="1 9">Membrane</location>
        <topology evidence="1 9">Multi-pass membrane protein</topology>
    </subcellularLocation>
</comment>
<keyword evidence="3 9" id="KW-0812">Transmembrane</keyword>
<dbReference type="Gene3D" id="3.10.580.10">
    <property type="entry name" value="CBS-domain"/>
    <property type="match status" value="1"/>
</dbReference>
<comment type="similarity">
    <text evidence="9">Belongs to the chloride channel (TC 2.A.49) family.</text>
</comment>
<dbReference type="GO" id="GO:0005769">
    <property type="term" value="C:early endosome"/>
    <property type="evidence" value="ECO:0007669"/>
    <property type="project" value="TreeGrafter"/>
</dbReference>
<dbReference type="GO" id="GO:0005886">
    <property type="term" value="C:plasma membrane"/>
    <property type="evidence" value="ECO:0007669"/>
    <property type="project" value="TreeGrafter"/>
</dbReference>
<keyword evidence="5 9" id="KW-0406">Ion transport</keyword>
<dbReference type="GO" id="GO:0005247">
    <property type="term" value="F:voltage-gated chloride channel activity"/>
    <property type="evidence" value="ECO:0007669"/>
    <property type="project" value="TreeGrafter"/>
</dbReference>
<feature type="transmembrane region" description="Helical" evidence="9">
    <location>
        <begin position="446"/>
        <end position="467"/>
    </location>
</feature>
<dbReference type="PROSITE" id="PS51371">
    <property type="entry name" value="CBS"/>
    <property type="match status" value="1"/>
</dbReference>
<feature type="transmembrane region" description="Helical" evidence="9">
    <location>
        <begin position="284"/>
        <end position="302"/>
    </location>
</feature>
<dbReference type="GO" id="GO:0005794">
    <property type="term" value="C:Golgi apparatus"/>
    <property type="evidence" value="ECO:0007669"/>
    <property type="project" value="TreeGrafter"/>
</dbReference>
<evidence type="ECO:0000259" key="10">
    <source>
        <dbReference type="PROSITE" id="PS51371"/>
    </source>
</evidence>
<evidence type="ECO:0000256" key="9">
    <source>
        <dbReference type="RuleBase" id="RU361221"/>
    </source>
</evidence>
<feature type="transmembrane region" description="Helical" evidence="9">
    <location>
        <begin position="487"/>
        <end position="513"/>
    </location>
</feature>
<feature type="transmembrane region" description="Helical" evidence="9">
    <location>
        <begin position="363"/>
        <end position="379"/>
    </location>
</feature>
<feature type="transmembrane region" description="Helical" evidence="9">
    <location>
        <begin position="416"/>
        <end position="434"/>
    </location>
</feature>
<dbReference type="Pfam" id="PF00654">
    <property type="entry name" value="Voltage_CLC"/>
    <property type="match status" value="1"/>
</dbReference>
<feature type="transmembrane region" description="Helical" evidence="9">
    <location>
        <begin position="74"/>
        <end position="94"/>
    </location>
</feature>